<dbReference type="RefSeq" id="WP_212229048.1">
    <property type="nucleotide sequence ID" value="NZ_JAGUCN010000015.1"/>
</dbReference>
<dbReference type="EMBL" id="JAGUCN010000015">
    <property type="protein sequence ID" value="MBS2212417.1"/>
    <property type="molecule type" value="Genomic_DNA"/>
</dbReference>
<reference evidence="4 5" key="1">
    <citation type="journal article" date="2014" name="Int. J. Syst. Evol. Microbiol.">
        <title>Carboxylicivirga gen. nov. in the family Marinilabiliaceae with two novel species, Carboxylicivirga mesophila sp. nov. and Carboxylicivirga taeanensis sp. nov., and reclassification of Cytophaga fermentans as Saccharicrinis fermentans gen. nov., comb. nov.</title>
        <authorList>
            <person name="Yang S.H."/>
            <person name="Seo H.S."/>
            <person name="Woo J.H."/>
            <person name="Oh H.M."/>
            <person name="Jang H."/>
            <person name="Lee J.H."/>
            <person name="Kim S.J."/>
            <person name="Kwon K.K."/>
        </authorList>
    </citation>
    <scope>NUCLEOTIDE SEQUENCE [LARGE SCALE GENOMIC DNA]</scope>
    <source>
        <strain evidence="4 5">JCM 18290</strain>
    </source>
</reference>
<dbReference type="Pfam" id="PF23562">
    <property type="entry name" value="AMP-binding_C_3"/>
    <property type="match status" value="1"/>
</dbReference>
<sequence>MQENTIARMLRNRADKYTKREVFRYKRDESYQSISWLTFKEQSEQIAKFLLSKNSTTGSNIGIYSQNRPQWTISDLAILSIRSVVVPLYPTATFEQLKYIIDETEMEILFVGDDEQLVNAQKALDETSSLKYVVTFNCSVNNDERIFTFEQILEANCEEQATPLNRHLEEGQADDLATIIYTSGTTGEPKGAMLHHSHFMHAFKIHDQRLSLSESDVSMCFLPLSHVFERTWTYYLLHCGGTNVYNVNPKAIIEELPKASPTVMCVVPRFFEKTYDAIQQTADKWPQWQKNVFNWAVKTGQSYIEYEKDNRPAPISLSVKRRIANALVYKKIKQVFGGNIRFMPCAGSALNNFLLRFFHSIGLHICYGYGTTETTATVSCMPNQNYDFDYTGDIMPDIEVKINEENMILVKGETVFSGYYKKPEQTAEVLKDGWYYTGDQGSIPQPGKLHMTERIKDIIKTSTGKYISPQKIELELSKSKFIEQICIIGDNRKYLTALIVPTYPAIEKLANSENIKAENMAVLLKEPFIYKLIEKEIAKCQTHLPRHEHVIKFHLLPEPFSIDNSMLTNSLKVRRKQVNQIYSDTIEAMY</sequence>
<dbReference type="InterPro" id="IPR020845">
    <property type="entry name" value="AMP-binding_CS"/>
</dbReference>
<dbReference type="Gene3D" id="3.40.50.12780">
    <property type="entry name" value="N-terminal domain of ligase-like"/>
    <property type="match status" value="1"/>
</dbReference>
<evidence type="ECO:0000256" key="1">
    <source>
        <dbReference type="ARBA" id="ARBA00022741"/>
    </source>
</evidence>
<dbReference type="Pfam" id="PF00501">
    <property type="entry name" value="AMP-binding"/>
    <property type="match status" value="1"/>
</dbReference>
<dbReference type="SUPFAM" id="SSF56801">
    <property type="entry name" value="Acetyl-CoA synthetase-like"/>
    <property type="match status" value="1"/>
</dbReference>
<accession>A0ABS5KC56</accession>
<dbReference type="InterPro" id="IPR042099">
    <property type="entry name" value="ANL_N_sf"/>
</dbReference>
<protein>
    <submittedName>
        <fullName evidence="4">Long-chain fatty acid--CoA ligase</fullName>
    </submittedName>
</protein>
<evidence type="ECO:0000313" key="5">
    <source>
        <dbReference type="Proteomes" id="UP000721861"/>
    </source>
</evidence>
<keyword evidence="4" id="KW-0436">Ligase</keyword>
<dbReference type="PROSITE" id="PS00455">
    <property type="entry name" value="AMP_BINDING"/>
    <property type="match status" value="1"/>
</dbReference>
<dbReference type="InterPro" id="IPR000873">
    <property type="entry name" value="AMP-dep_synth/lig_dom"/>
</dbReference>
<evidence type="ECO:0000313" key="4">
    <source>
        <dbReference type="EMBL" id="MBS2212417.1"/>
    </source>
</evidence>
<dbReference type="PANTHER" id="PTHR43272:SF33">
    <property type="entry name" value="AMP-BINDING DOMAIN-CONTAINING PROTEIN-RELATED"/>
    <property type="match status" value="1"/>
</dbReference>
<evidence type="ECO:0000256" key="2">
    <source>
        <dbReference type="ARBA" id="ARBA00022840"/>
    </source>
</evidence>
<gene>
    <name evidence="4" type="ORF">KEM09_13455</name>
</gene>
<proteinExistence type="predicted"/>
<keyword evidence="5" id="KW-1185">Reference proteome</keyword>
<dbReference type="CDD" id="cd05907">
    <property type="entry name" value="VL_LC_FACS_like"/>
    <property type="match status" value="1"/>
</dbReference>
<keyword evidence="2" id="KW-0067">ATP-binding</keyword>
<dbReference type="PANTHER" id="PTHR43272">
    <property type="entry name" value="LONG-CHAIN-FATTY-ACID--COA LIGASE"/>
    <property type="match status" value="1"/>
</dbReference>
<evidence type="ECO:0000259" key="3">
    <source>
        <dbReference type="Pfam" id="PF00501"/>
    </source>
</evidence>
<feature type="domain" description="AMP-dependent synthetase/ligase" evidence="3">
    <location>
        <begin position="11"/>
        <end position="420"/>
    </location>
</feature>
<keyword evidence="1" id="KW-0547">Nucleotide-binding</keyword>
<comment type="caution">
    <text evidence="4">The sequence shown here is derived from an EMBL/GenBank/DDBJ whole genome shotgun (WGS) entry which is preliminary data.</text>
</comment>
<organism evidence="4 5">
    <name type="scientific">Carboxylicivirga mesophila</name>
    <dbReference type="NCBI Taxonomy" id="1166478"/>
    <lineage>
        <taxon>Bacteria</taxon>
        <taxon>Pseudomonadati</taxon>
        <taxon>Bacteroidota</taxon>
        <taxon>Bacteroidia</taxon>
        <taxon>Marinilabiliales</taxon>
        <taxon>Marinilabiliaceae</taxon>
        <taxon>Carboxylicivirga</taxon>
    </lineage>
</organism>
<dbReference type="GO" id="GO:0016874">
    <property type="term" value="F:ligase activity"/>
    <property type="evidence" value="ECO:0007669"/>
    <property type="project" value="UniProtKB-KW"/>
</dbReference>
<name>A0ABS5KC56_9BACT</name>
<dbReference type="Proteomes" id="UP000721861">
    <property type="component" value="Unassembled WGS sequence"/>
</dbReference>